<dbReference type="InterPro" id="IPR010540">
    <property type="entry name" value="CmpB_TMEM229"/>
</dbReference>
<keyword evidence="3" id="KW-1185">Reference proteome</keyword>
<feature type="transmembrane region" description="Helical" evidence="1">
    <location>
        <begin position="12"/>
        <end position="30"/>
    </location>
</feature>
<dbReference type="PATRIC" id="fig|29343.3.peg.364"/>
<dbReference type="KEGG" id="ccel:CCDG5_0346"/>
<keyword evidence="1" id="KW-0472">Membrane</keyword>
<dbReference type="Proteomes" id="UP000032431">
    <property type="component" value="Chromosome I"/>
</dbReference>
<evidence type="ECO:0000313" key="3">
    <source>
        <dbReference type="Proteomes" id="UP000032431"/>
    </source>
</evidence>
<reference evidence="3" key="1">
    <citation type="submission" date="2014-07" db="EMBL/GenBank/DDBJ databases">
        <authorList>
            <person name="Wibberg D."/>
        </authorList>
    </citation>
    <scope>NUCLEOTIDE SEQUENCE [LARGE SCALE GENOMIC DNA]</scope>
    <source>
        <strain evidence="3">DG5</strain>
    </source>
</reference>
<dbReference type="AlphaFoldDB" id="A0A078KM17"/>
<sequence length="285" mass="32958">MAAFCDLFLSFTIYSFLGWVCETIYCSIIFKKFVNRGFLNGPFCPVYGFGAILLLYILKPLPKNALLIFFAGVVITTALEYITACILEKLFHAKWWDYSKNKFNYKGRICLLNSTLFGLLSVALIFFIEPVTVWLINLMSQRVKYVLFALLAMYFIVDTTITVTSIYKLNLRLEALSRAFSAIKEKLDNTDFYNALNIKERLEKLHELLNTDRGRAIYNSIESIRSYIRKLETENHAFQKRIIKAFPSMRSTKYPEVLNIIKEKVLRGKNTASDKSSKEQGTRSK</sequence>
<evidence type="ECO:0000256" key="1">
    <source>
        <dbReference type="SAM" id="Phobius"/>
    </source>
</evidence>
<feature type="transmembrane region" description="Helical" evidence="1">
    <location>
        <begin position="148"/>
        <end position="169"/>
    </location>
</feature>
<dbReference type="Pfam" id="PF06541">
    <property type="entry name" value="ABC_trans_CmpB"/>
    <property type="match status" value="1"/>
</dbReference>
<evidence type="ECO:0008006" key="4">
    <source>
        <dbReference type="Google" id="ProtNLM"/>
    </source>
</evidence>
<protein>
    <recommendedName>
        <fullName evidence="4">ABC transporter permease</fullName>
    </recommendedName>
</protein>
<dbReference type="EMBL" id="LM995447">
    <property type="protein sequence ID" value="CDZ23488.1"/>
    <property type="molecule type" value="Genomic_DNA"/>
</dbReference>
<dbReference type="STRING" id="29343.CCDG5_0346"/>
<keyword evidence="1" id="KW-0812">Transmembrane</keyword>
<gene>
    <name evidence="2" type="ORF">CCDG5_0346</name>
</gene>
<name>A0A078KM17_9FIRM</name>
<keyword evidence="1" id="KW-1133">Transmembrane helix</keyword>
<evidence type="ECO:0000313" key="2">
    <source>
        <dbReference type="EMBL" id="CDZ23488.1"/>
    </source>
</evidence>
<organism evidence="2 3">
    <name type="scientific">[Clostridium] cellulosi</name>
    <dbReference type="NCBI Taxonomy" id="29343"/>
    <lineage>
        <taxon>Bacteria</taxon>
        <taxon>Bacillati</taxon>
        <taxon>Bacillota</taxon>
        <taxon>Clostridia</taxon>
        <taxon>Eubacteriales</taxon>
        <taxon>Oscillospiraceae</taxon>
        <taxon>Oscillospiraceae incertae sedis</taxon>
    </lineage>
</organism>
<feature type="transmembrane region" description="Helical" evidence="1">
    <location>
        <begin position="64"/>
        <end position="87"/>
    </location>
</feature>
<accession>A0A078KM17</accession>
<proteinExistence type="predicted"/>
<feature type="transmembrane region" description="Helical" evidence="1">
    <location>
        <begin position="37"/>
        <end position="58"/>
    </location>
</feature>
<feature type="transmembrane region" description="Helical" evidence="1">
    <location>
        <begin position="108"/>
        <end position="128"/>
    </location>
</feature>
<dbReference type="OrthoDB" id="9789229at2"/>
<dbReference type="HOGENOM" id="CLU_055257_2_2_9"/>